<evidence type="ECO:0000256" key="6">
    <source>
        <dbReference type="ARBA" id="ARBA00022723"/>
    </source>
</evidence>
<evidence type="ECO:0000256" key="9">
    <source>
        <dbReference type="ARBA" id="ARBA00031306"/>
    </source>
</evidence>
<dbReference type="EC" id="2.7.1.180" evidence="2"/>
<sequence length="300" mass="31689">MTPPAAVRTTPEIWRFEAIGTRWEVGTAQALTADDRAAVAEAVDAFDRAWSRFRDDSAVTTLARGGGAVAAPADTDLLLSRLAEIADATGGAVSPLVGGVLARRGYDAGMSLTDRGAEPAPLWRETLSWTPDMLRLSEPATIDVGALGKGRLVDIVHDLLAERTSGPLVVDASGDLRVSGAELRIALEHPFDTTRAIGVVTASSGAVCASATNRRRWGDGLHHVLDARTGIPVRTVAATWAFAPEAMTADAVATALFFDGGPEIAHRWGAEWVRMTTDGRVDWSPGNPAELFRRTATVAS</sequence>
<gene>
    <name evidence="11" type="ORF">T9R20_07060</name>
</gene>
<evidence type="ECO:0000256" key="7">
    <source>
        <dbReference type="ARBA" id="ARBA00022827"/>
    </source>
</evidence>
<dbReference type="GO" id="GO:0016740">
    <property type="term" value="F:transferase activity"/>
    <property type="evidence" value="ECO:0007669"/>
    <property type="project" value="UniProtKB-KW"/>
</dbReference>
<dbReference type="InterPro" id="IPR003374">
    <property type="entry name" value="ApbE-like_sf"/>
</dbReference>
<organism evidence="11 12">
    <name type="scientific">Microbacterium invictum</name>
    <dbReference type="NCBI Taxonomy" id="515415"/>
    <lineage>
        <taxon>Bacteria</taxon>
        <taxon>Bacillati</taxon>
        <taxon>Actinomycetota</taxon>
        <taxon>Actinomycetes</taxon>
        <taxon>Micrococcales</taxon>
        <taxon>Microbacteriaceae</taxon>
        <taxon>Microbacterium</taxon>
    </lineage>
</organism>
<dbReference type="RefSeq" id="WP_322411820.1">
    <property type="nucleotide sequence ID" value="NZ_CP139779.1"/>
</dbReference>
<dbReference type="InterPro" id="IPR024932">
    <property type="entry name" value="ApbE"/>
</dbReference>
<evidence type="ECO:0000256" key="5">
    <source>
        <dbReference type="ARBA" id="ARBA00022679"/>
    </source>
</evidence>
<evidence type="ECO:0000256" key="3">
    <source>
        <dbReference type="ARBA" id="ARBA00016337"/>
    </source>
</evidence>
<proteinExistence type="predicted"/>
<dbReference type="Proteomes" id="UP001324533">
    <property type="component" value="Chromosome"/>
</dbReference>
<keyword evidence="8" id="KW-0460">Magnesium</keyword>
<evidence type="ECO:0000256" key="8">
    <source>
        <dbReference type="ARBA" id="ARBA00022842"/>
    </source>
</evidence>
<name>A0ABZ0VDK1_9MICO</name>
<keyword evidence="4" id="KW-0285">Flavoprotein</keyword>
<protein>
    <recommendedName>
        <fullName evidence="3">FAD:protein FMN transferase</fullName>
        <ecNumber evidence="2">2.7.1.180</ecNumber>
    </recommendedName>
    <alternativeName>
        <fullName evidence="9">Flavin transferase</fullName>
    </alternativeName>
</protein>
<evidence type="ECO:0000256" key="4">
    <source>
        <dbReference type="ARBA" id="ARBA00022630"/>
    </source>
</evidence>
<keyword evidence="5 11" id="KW-0808">Transferase</keyword>
<dbReference type="PANTHER" id="PTHR30040:SF2">
    <property type="entry name" value="FAD:PROTEIN FMN TRANSFERASE"/>
    <property type="match status" value="1"/>
</dbReference>
<keyword evidence="6" id="KW-0479">Metal-binding</keyword>
<evidence type="ECO:0000313" key="11">
    <source>
        <dbReference type="EMBL" id="WQB71708.1"/>
    </source>
</evidence>
<dbReference type="SUPFAM" id="SSF143631">
    <property type="entry name" value="ApbE-like"/>
    <property type="match status" value="1"/>
</dbReference>
<evidence type="ECO:0000256" key="2">
    <source>
        <dbReference type="ARBA" id="ARBA00011955"/>
    </source>
</evidence>
<comment type="catalytic activity">
    <reaction evidence="10">
        <text>L-threonyl-[protein] + FAD = FMN-L-threonyl-[protein] + AMP + H(+)</text>
        <dbReference type="Rhea" id="RHEA:36847"/>
        <dbReference type="Rhea" id="RHEA-COMP:11060"/>
        <dbReference type="Rhea" id="RHEA-COMP:11061"/>
        <dbReference type="ChEBI" id="CHEBI:15378"/>
        <dbReference type="ChEBI" id="CHEBI:30013"/>
        <dbReference type="ChEBI" id="CHEBI:57692"/>
        <dbReference type="ChEBI" id="CHEBI:74257"/>
        <dbReference type="ChEBI" id="CHEBI:456215"/>
        <dbReference type="EC" id="2.7.1.180"/>
    </reaction>
</comment>
<keyword evidence="7" id="KW-0274">FAD</keyword>
<dbReference type="EMBL" id="CP139779">
    <property type="protein sequence ID" value="WQB71708.1"/>
    <property type="molecule type" value="Genomic_DNA"/>
</dbReference>
<dbReference type="Gene3D" id="3.10.520.10">
    <property type="entry name" value="ApbE-like domains"/>
    <property type="match status" value="1"/>
</dbReference>
<evidence type="ECO:0000313" key="12">
    <source>
        <dbReference type="Proteomes" id="UP001324533"/>
    </source>
</evidence>
<accession>A0ABZ0VDK1</accession>
<dbReference type="PANTHER" id="PTHR30040">
    <property type="entry name" value="THIAMINE BIOSYNTHESIS LIPOPROTEIN APBE"/>
    <property type="match status" value="1"/>
</dbReference>
<reference evidence="11 12" key="1">
    <citation type="submission" date="2023-06" db="EMBL/GenBank/DDBJ databases">
        <title>Rock-solubilizing bacteria, Microbacterium invictum, promotes re-establishment of vegetation in rocky wasteland by accelerating rock bio-weathering and reshaping soil bacterial community.</title>
        <authorList>
            <person name="Liu C."/>
        </authorList>
    </citation>
    <scope>NUCLEOTIDE SEQUENCE [LARGE SCALE GENOMIC DNA]</scope>
    <source>
        <strain evidence="11 12">X-18</strain>
    </source>
</reference>
<evidence type="ECO:0000256" key="10">
    <source>
        <dbReference type="ARBA" id="ARBA00048540"/>
    </source>
</evidence>
<keyword evidence="12" id="KW-1185">Reference proteome</keyword>
<evidence type="ECO:0000256" key="1">
    <source>
        <dbReference type="ARBA" id="ARBA00001946"/>
    </source>
</evidence>
<dbReference type="Pfam" id="PF02424">
    <property type="entry name" value="ApbE"/>
    <property type="match status" value="1"/>
</dbReference>
<comment type="cofactor">
    <cofactor evidence="1">
        <name>Mg(2+)</name>
        <dbReference type="ChEBI" id="CHEBI:18420"/>
    </cofactor>
</comment>